<accession>A0A0M4EHE6</accession>
<dbReference type="Proteomes" id="UP000494163">
    <property type="component" value="Chromosome 3R"/>
</dbReference>
<name>A0A0M4EHE6_DROBS</name>
<reference evidence="1 2" key="1">
    <citation type="submission" date="2015-08" db="EMBL/GenBank/DDBJ databases">
        <title>Ancestral chromatin configuration constrains chromatin evolution on differentiating sex chromosomes in Drosophila.</title>
        <authorList>
            <person name="Zhou Q."/>
            <person name="Bachtrog D."/>
        </authorList>
    </citation>
    <scope>NUCLEOTIDE SEQUENCE [LARGE SCALE GENOMIC DNA]</scope>
    <source>
        <tissue evidence="1">Whole larvae</tissue>
    </source>
</reference>
<proteinExistence type="predicted"/>
<organism evidence="1 2">
    <name type="scientific">Drosophila busckii</name>
    <name type="common">Fruit fly</name>
    <dbReference type="NCBI Taxonomy" id="30019"/>
    <lineage>
        <taxon>Eukaryota</taxon>
        <taxon>Metazoa</taxon>
        <taxon>Ecdysozoa</taxon>
        <taxon>Arthropoda</taxon>
        <taxon>Hexapoda</taxon>
        <taxon>Insecta</taxon>
        <taxon>Pterygota</taxon>
        <taxon>Neoptera</taxon>
        <taxon>Endopterygota</taxon>
        <taxon>Diptera</taxon>
        <taxon>Brachycera</taxon>
        <taxon>Muscomorpha</taxon>
        <taxon>Ephydroidea</taxon>
        <taxon>Drosophilidae</taxon>
        <taxon>Drosophila</taxon>
    </lineage>
</organism>
<sequence>MIILKPIKPILNWQLCCLEAPSLSELHIDTLDICNLAEEEFACVVEVLNAASETCRDVSVDDNGQMTRLLWPVDIISMTKGLLESSSAHCFHCRTISKELICAISYDMGQCIMQPLVGVDNEEAVVYRLVSAIAMRRDNCAVVAYAVGQLTSSTVHEPDMSIAIRGFAMSQDARESVIDSITRCMLIG</sequence>
<protein>
    <submittedName>
        <fullName evidence="1">Maker174</fullName>
    </submittedName>
</protein>
<evidence type="ECO:0000313" key="2">
    <source>
        <dbReference type="Proteomes" id="UP000494163"/>
    </source>
</evidence>
<dbReference type="EMBL" id="CP012526">
    <property type="protein sequence ID" value="ALC45771.1"/>
    <property type="molecule type" value="Genomic_DNA"/>
</dbReference>
<keyword evidence="2" id="KW-1185">Reference proteome</keyword>
<evidence type="ECO:0000313" key="1">
    <source>
        <dbReference type="EMBL" id="ALC45771.1"/>
    </source>
</evidence>
<dbReference type="OMA" id="KLACTID"/>
<dbReference type="AlphaFoldDB" id="A0A0M4EHE6"/>
<gene>
    <name evidence="1" type="ORF">Dbus_chr3Rg521</name>
</gene>